<dbReference type="GO" id="GO:0051502">
    <property type="term" value="P:diterpene phytoalexin biosynthetic process"/>
    <property type="evidence" value="ECO:0007669"/>
    <property type="project" value="UniProtKB-ARBA"/>
</dbReference>
<evidence type="ECO:0000313" key="9">
    <source>
        <dbReference type="Proteomes" id="UP000663760"/>
    </source>
</evidence>
<keyword evidence="2 5" id="KW-0479">Metal-binding</keyword>
<gene>
    <name evidence="8" type="ORF">SI8410_04006030</name>
</gene>
<dbReference type="InterPro" id="IPR036396">
    <property type="entry name" value="Cyt_P450_sf"/>
</dbReference>
<dbReference type="CDD" id="cd11073">
    <property type="entry name" value="CYP76-like"/>
    <property type="match status" value="1"/>
</dbReference>
<comment type="cofactor">
    <cofactor evidence="5">
        <name>heme</name>
        <dbReference type="ChEBI" id="CHEBI:30413"/>
    </cofactor>
</comment>
<dbReference type="SUPFAM" id="SSF48264">
    <property type="entry name" value="Cytochrome P450"/>
    <property type="match status" value="1"/>
</dbReference>
<accession>A0A7I8KC59</accession>
<dbReference type="PROSITE" id="PS00086">
    <property type="entry name" value="CYTOCHROME_P450"/>
    <property type="match status" value="1"/>
</dbReference>
<evidence type="ECO:0000256" key="4">
    <source>
        <dbReference type="ARBA" id="ARBA00023004"/>
    </source>
</evidence>
<evidence type="ECO:0000313" key="8">
    <source>
        <dbReference type="EMBL" id="CAA7395369.1"/>
    </source>
</evidence>
<dbReference type="GO" id="GO:0005506">
    <property type="term" value="F:iron ion binding"/>
    <property type="evidence" value="ECO:0007669"/>
    <property type="project" value="InterPro"/>
</dbReference>
<keyword evidence="6" id="KW-0503">Monooxygenase</keyword>
<dbReference type="Pfam" id="PF00067">
    <property type="entry name" value="p450"/>
    <property type="match status" value="1"/>
</dbReference>
<evidence type="ECO:0000256" key="7">
    <source>
        <dbReference type="SAM" id="SignalP"/>
    </source>
</evidence>
<evidence type="ECO:0000256" key="1">
    <source>
        <dbReference type="ARBA" id="ARBA00010617"/>
    </source>
</evidence>
<dbReference type="PRINTS" id="PR00385">
    <property type="entry name" value="P450"/>
</dbReference>
<keyword evidence="4 5" id="KW-0408">Iron</keyword>
<evidence type="ECO:0000256" key="6">
    <source>
        <dbReference type="RuleBase" id="RU000461"/>
    </source>
</evidence>
<dbReference type="PRINTS" id="PR00463">
    <property type="entry name" value="EP450I"/>
</dbReference>
<feature type="binding site" description="axial binding residue" evidence="5">
    <location>
        <position position="450"/>
    </location>
    <ligand>
        <name>heme</name>
        <dbReference type="ChEBI" id="CHEBI:30413"/>
    </ligand>
    <ligandPart>
        <name>Fe</name>
        <dbReference type="ChEBI" id="CHEBI:18248"/>
    </ligandPart>
</feature>
<evidence type="ECO:0000256" key="3">
    <source>
        <dbReference type="ARBA" id="ARBA00023002"/>
    </source>
</evidence>
<dbReference type="InterPro" id="IPR001128">
    <property type="entry name" value="Cyt_P450"/>
</dbReference>
<dbReference type="Gene3D" id="1.10.630.10">
    <property type="entry name" value="Cytochrome P450"/>
    <property type="match status" value="1"/>
</dbReference>
<organism evidence="8 9">
    <name type="scientific">Spirodela intermedia</name>
    <name type="common">Intermediate duckweed</name>
    <dbReference type="NCBI Taxonomy" id="51605"/>
    <lineage>
        <taxon>Eukaryota</taxon>
        <taxon>Viridiplantae</taxon>
        <taxon>Streptophyta</taxon>
        <taxon>Embryophyta</taxon>
        <taxon>Tracheophyta</taxon>
        <taxon>Spermatophyta</taxon>
        <taxon>Magnoliopsida</taxon>
        <taxon>Liliopsida</taxon>
        <taxon>Araceae</taxon>
        <taxon>Lemnoideae</taxon>
        <taxon>Spirodela</taxon>
    </lineage>
</organism>
<feature type="chain" id="PRO_5029673217" evidence="7">
    <location>
        <begin position="18"/>
        <end position="512"/>
    </location>
</feature>
<reference evidence="8" key="1">
    <citation type="submission" date="2020-02" db="EMBL/GenBank/DDBJ databases">
        <authorList>
            <person name="Scholz U."/>
            <person name="Mascher M."/>
            <person name="Fiebig A."/>
        </authorList>
    </citation>
    <scope>NUCLEOTIDE SEQUENCE</scope>
</reference>
<dbReference type="OrthoDB" id="2789670at2759"/>
<comment type="similarity">
    <text evidence="1 6">Belongs to the cytochrome P450 family.</text>
</comment>
<keyword evidence="9" id="KW-1185">Reference proteome</keyword>
<keyword evidence="3 6" id="KW-0560">Oxidoreductase</keyword>
<keyword evidence="7" id="KW-0732">Signal</keyword>
<dbReference type="PANTHER" id="PTHR47950:SF48">
    <property type="entry name" value="CYTOCHROME P450 FAMILY PROTEIN, EXPRESSED"/>
    <property type="match status" value="1"/>
</dbReference>
<dbReference type="GO" id="GO:0020037">
    <property type="term" value="F:heme binding"/>
    <property type="evidence" value="ECO:0007669"/>
    <property type="project" value="InterPro"/>
</dbReference>
<protein>
    <submittedName>
        <fullName evidence="8">Uncharacterized protein</fullName>
    </submittedName>
</protein>
<dbReference type="FunFam" id="1.10.630.10:FF:000007">
    <property type="entry name" value="Cytochrome P450 76C4"/>
    <property type="match status" value="1"/>
</dbReference>
<name>A0A7I8KC59_SPIIN</name>
<dbReference type="InterPro" id="IPR017972">
    <property type="entry name" value="Cyt_P450_CS"/>
</dbReference>
<keyword evidence="5 6" id="KW-0349">Heme</keyword>
<dbReference type="AlphaFoldDB" id="A0A7I8KC59"/>
<dbReference type="InterPro" id="IPR002401">
    <property type="entry name" value="Cyt_P450_E_grp-I"/>
</dbReference>
<evidence type="ECO:0000256" key="5">
    <source>
        <dbReference type="PIRSR" id="PIRSR602401-1"/>
    </source>
</evidence>
<dbReference type="EMBL" id="LR746267">
    <property type="protein sequence ID" value="CAA7395369.1"/>
    <property type="molecule type" value="Genomic_DNA"/>
</dbReference>
<proteinExistence type="inferred from homology"/>
<dbReference type="GO" id="GO:0016709">
    <property type="term" value="F:oxidoreductase activity, acting on paired donors, with incorporation or reduction of molecular oxygen, NAD(P)H as one donor, and incorporation of one atom of oxygen"/>
    <property type="evidence" value="ECO:0007669"/>
    <property type="project" value="UniProtKB-ARBA"/>
</dbReference>
<dbReference type="PANTHER" id="PTHR47950">
    <property type="entry name" value="CYTOCHROME P450, FAMILY 76, SUBFAMILY C, POLYPEPTIDE 5-RELATED"/>
    <property type="match status" value="1"/>
</dbReference>
<dbReference type="Proteomes" id="UP000663760">
    <property type="component" value="Chromosome 4"/>
</dbReference>
<feature type="signal peptide" evidence="7">
    <location>
        <begin position="1"/>
        <end position="17"/>
    </location>
</feature>
<evidence type="ECO:0000256" key="2">
    <source>
        <dbReference type="ARBA" id="ARBA00022723"/>
    </source>
</evidence>
<sequence length="512" mass="56557">MATGYLVLLWALLVVLGWLALRKPPKGLPPGPRPLTLLGNLLQLGKLPHRSLAELARRHGPLISLRLGLVPHIVVSSPSVAKQVLQKHDQLLSYRAPPDATQALDHAKLSMVMLPPGATWRSLRKICNSKIFATQRLDANQGFRSQKVRELVSFVEQSARAGQPVDVGRAVFTTTLNLLSTTIFSADMVSHDEESSAEFKNLVRQVMIESASPNLSDYFPLLRWADPQGRRRRLTFHLRNLKNIFDRKINDRLSSRSFPATSNPEDFLDVLLNANASLELDRPAIDHLLVDLFCAGSDTTSTTVEWAMAELLRNPTAMEKARREVAEVTKGLQKETVEESDIGRMPYLQAVVKETLRLHPPVPFLIPRRAVETVELSMDGEGDNSSRSYTVPAETTVLINAWAIGRDPATWGSDADVFLPERFSGGGCGDVDFRGCHMELIPFGAGRRICPGLPLAARMLHLLLANLLWSFDWKLPEGTAAGDISMTENFGIALSKAEPLLAVPVLAQKSMQ</sequence>